<dbReference type="SUPFAM" id="SSF52540">
    <property type="entry name" value="P-loop containing nucleoside triphosphate hydrolases"/>
    <property type="match status" value="1"/>
</dbReference>
<comment type="catalytic activity">
    <reaction evidence="4">
        <text>a ribonucleoside 5'-triphosphate + H2O = a ribonucleoside 5'-diphosphate + phosphate + H(+)</text>
        <dbReference type="Rhea" id="RHEA:23680"/>
        <dbReference type="ChEBI" id="CHEBI:15377"/>
        <dbReference type="ChEBI" id="CHEBI:15378"/>
        <dbReference type="ChEBI" id="CHEBI:43474"/>
        <dbReference type="ChEBI" id="CHEBI:57930"/>
        <dbReference type="ChEBI" id="CHEBI:61557"/>
        <dbReference type="EC" id="3.6.1.15"/>
    </reaction>
</comment>
<comment type="caution">
    <text evidence="5">The sequence shown here is derived from an EMBL/GenBank/DDBJ whole genome shotgun (WGS) entry which is preliminary data.</text>
</comment>
<dbReference type="EMBL" id="DRZI01000193">
    <property type="protein sequence ID" value="HHP81919.1"/>
    <property type="molecule type" value="Genomic_DNA"/>
</dbReference>
<accession>A0A7C5XGQ4</accession>
<comment type="similarity">
    <text evidence="4">Belongs to the THEP1 NTPase family.</text>
</comment>
<reference evidence="5" key="1">
    <citation type="journal article" date="2020" name="mSystems">
        <title>Genome- and Community-Level Interaction Insights into Carbon Utilization and Element Cycling Functions of Hydrothermarchaeota in Hydrothermal Sediment.</title>
        <authorList>
            <person name="Zhou Z."/>
            <person name="Liu Y."/>
            <person name="Xu W."/>
            <person name="Pan J."/>
            <person name="Luo Z.H."/>
            <person name="Li M."/>
        </authorList>
    </citation>
    <scope>NUCLEOTIDE SEQUENCE [LARGE SCALE GENOMIC DNA]</scope>
    <source>
        <strain evidence="5">SpSt-1121</strain>
    </source>
</reference>
<dbReference type="HAMAP" id="MF_00796">
    <property type="entry name" value="NTPase_1"/>
    <property type="match status" value="1"/>
</dbReference>
<dbReference type="Pfam" id="PF03266">
    <property type="entry name" value="NTPase_1"/>
    <property type="match status" value="1"/>
</dbReference>
<evidence type="ECO:0000256" key="1">
    <source>
        <dbReference type="ARBA" id="ARBA00022741"/>
    </source>
</evidence>
<dbReference type="Gene3D" id="3.40.50.300">
    <property type="entry name" value="P-loop containing nucleotide triphosphate hydrolases"/>
    <property type="match status" value="1"/>
</dbReference>
<dbReference type="InterPro" id="IPR027417">
    <property type="entry name" value="P-loop_NTPase"/>
</dbReference>
<dbReference type="PANTHER" id="PTHR43146:SF1">
    <property type="entry name" value="CANCER-RELATED NUCLEOSIDE-TRIPHOSPHATASE"/>
    <property type="match status" value="1"/>
</dbReference>
<proteinExistence type="inferred from homology"/>
<comment type="function">
    <text evidence="4">Has nucleotide phosphatase activity towards ATP, GTP, CTP, TTP and UTP. May hydrolyze nucleoside diphosphates with lower efficiency.</text>
</comment>
<evidence type="ECO:0000256" key="2">
    <source>
        <dbReference type="ARBA" id="ARBA00022801"/>
    </source>
</evidence>
<feature type="binding site" evidence="4">
    <location>
        <begin position="7"/>
        <end position="14"/>
    </location>
    <ligand>
        <name>ATP</name>
        <dbReference type="ChEBI" id="CHEBI:30616"/>
    </ligand>
</feature>
<evidence type="ECO:0000256" key="3">
    <source>
        <dbReference type="ARBA" id="ARBA00022840"/>
    </source>
</evidence>
<evidence type="ECO:0000256" key="4">
    <source>
        <dbReference type="HAMAP-Rule" id="MF_00796"/>
    </source>
</evidence>
<keyword evidence="2 4" id="KW-0378">Hydrolase</keyword>
<name>A0A7C5XGQ4_9CREN</name>
<dbReference type="EC" id="3.6.1.15" evidence="4"/>
<dbReference type="GO" id="GO:0017111">
    <property type="term" value="F:ribonucleoside triphosphate phosphatase activity"/>
    <property type="evidence" value="ECO:0007669"/>
    <property type="project" value="UniProtKB-UniRule"/>
</dbReference>
<keyword evidence="3 4" id="KW-0067">ATP-binding</keyword>
<keyword evidence="1 4" id="KW-0547">Nucleotide-binding</keyword>
<dbReference type="InterPro" id="IPR004948">
    <property type="entry name" value="Nuc-triphosphatase_THEP1"/>
</dbReference>
<dbReference type="GO" id="GO:0005524">
    <property type="term" value="F:ATP binding"/>
    <property type="evidence" value="ECO:0007669"/>
    <property type="project" value="UniProtKB-UniRule"/>
</dbReference>
<sequence>MFVALTGRPGVGKSTVFMKVIQELSTLGYKIYGFYCPEVRESGKRIGFKIIDLHSGEYGWLALDLLKARQMGYEIHGKRIGRYIVIESEAERIGVSALSKALDEKSVLGIDEIGPMELSINRLRLEIIRALKDAMKSIVVVHRNLNDVEIADVFKRKGFELISITEANRGYIHREIVKKFI</sequence>
<protein>
    <recommendedName>
        <fullName evidence="4">Nucleoside-triphosphatase ENM84_04560</fullName>
        <shortName evidence="4">NTPase</shortName>
        <ecNumber evidence="4">3.6.1.15</ecNumber>
    </recommendedName>
    <alternativeName>
        <fullName evidence="4">Nucleoside triphosphate phosphohydrolase</fullName>
    </alternativeName>
</protein>
<gene>
    <name evidence="5" type="ORF">ENM84_04560</name>
</gene>
<evidence type="ECO:0000313" key="5">
    <source>
        <dbReference type="EMBL" id="HHP81919.1"/>
    </source>
</evidence>
<dbReference type="AlphaFoldDB" id="A0A7C5XGQ4"/>
<dbReference type="NCBIfam" id="NF010248">
    <property type="entry name" value="PRK13695.1"/>
    <property type="match status" value="1"/>
</dbReference>
<feature type="binding site" evidence="4">
    <location>
        <begin position="107"/>
        <end position="114"/>
    </location>
    <ligand>
        <name>ATP</name>
        <dbReference type="ChEBI" id="CHEBI:30616"/>
    </ligand>
</feature>
<dbReference type="PANTHER" id="PTHR43146">
    <property type="entry name" value="CANCER-RELATED NUCLEOSIDE-TRIPHOSPHATASE"/>
    <property type="match status" value="1"/>
</dbReference>
<organism evidence="5">
    <name type="scientific">Ignisphaera aggregans</name>
    <dbReference type="NCBI Taxonomy" id="334771"/>
    <lineage>
        <taxon>Archaea</taxon>
        <taxon>Thermoproteota</taxon>
        <taxon>Thermoprotei</taxon>
        <taxon>Desulfurococcales</taxon>
        <taxon>Desulfurococcaceae</taxon>
        <taxon>Ignisphaera</taxon>
    </lineage>
</organism>